<evidence type="ECO:0000256" key="3">
    <source>
        <dbReference type="ARBA" id="ARBA00022475"/>
    </source>
</evidence>
<dbReference type="PANTHER" id="PTHR30193:SF37">
    <property type="entry name" value="INNER MEMBRANE ABC TRANSPORTER PERMEASE PROTEIN YCJO"/>
    <property type="match status" value="1"/>
</dbReference>
<keyword evidence="5 7" id="KW-1133">Transmembrane helix</keyword>
<evidence type="ECO:0000256" key="6">
    <source>
        <dbReference type="ARBA" id="ARBA00023136"/>
    </source>
</evidence>
<feature type="domain" description="ABC transmembrane type-1" evidence="8">
    <location>
        <begin position="93"/>
        <end position="307"/>
    </location>
</feature>
<sequence>MDEKQTRKKIDPQNKSRKKSPNVIFKKYKKDQVYTAGLFIAPLFIGILAFYLIPMCQSIFYSFTKWGMFGGYEMVGLENYKRLLTDADLVQALKNTLIYAVFTVPVAIVISVFIAVLLNSKIRGKSFYRVIYFLPAVTMTSAVAMIWKWMFNSEYGIINQILAVFGIDGPGWITNPDWAMVALIIVGVWSSLGTSIVIFLSGLQGIPSTYYEAADIDGAGPIRKFFSITVPLLSPTVFFQSITSLITALQVYDLVYMMYSETNPALRSVQSVAYLFYRNSFVFNEKGYGAAIVVVLLILTLIITVIEFALQKKWVHYSY</sequence>
<keyword evidence="10" id="KW-1185">Reference proteome</keyword>
<dbReference type="PANTHER" id="PTHR30193">
    <property type="entry name" value="ABC TRANSPORTER PERMEASE PROTEIN"/>
    <property type="match status" value="1"/>
</dbReference>
<dbReference type="EMBL" id="JAHUZB010000004">
    <property type="protein sequence ID" value="MBV7391423.1"/>
    <property type="molecule type" value="Genomic_DNA"/>
</dbReference>
<feature type="transmembrane region" description="Helical" evidence="7">
    <location>
        <begin position="97"/>
        <end position="118"/>
    </location>
</feature>
<evidence type="ECO:0000256" key="2">
    <source>
        <dbReference type="ARBA" id="ARBA00022448"/>
    </source>
</evidence>
<feature type="transmembrane region" description="Helical" evidence="7">
    <location>
        <begin position="288"/>
        <end position="310"/>
    </location>
</feature>
<reference evidence="9 10" key="1">
    <citation type="submission" date="2021-06" db="EMBL/GenBank/DDBJ databases">
        <title>Enterococcus alishanensis sp. nov., a novel lactic acid bacterium isolated from fresh coffee beans.</title>
        <authorList>
            <person name="Chen Y.-S."/>
        </authorList>
    </citation>
    <scope>NUCLEOTIDE SEQUENCE [LARGE SCALE GENOMIC DNA]</scope>
    <source>
        <strain evidence="9 10">ALS3</strain>
    </source>
</reference>
<proteinExistence type="inferred from homology"/>
<evidence type="ECO:0000256" key="5">
    <source>
        <dbReference type="ARBA" id="ARBA00022989"/>
    </source>
</evidence>
<evidence type="ECO:0000259" key="8">
    <source>
        <dbReference type="PROSITE" id="PS50928"/>
    </source>
</evidence>
<name>A0ABS6TEV7_9ENTE</name>
<dbReference type="PROSITE" id="PS50928">
    <property type="entry name" value="ABC_TM1"/>
    <property type="match status" value="1"/>
</dbReference>
<keyword evidence="2 7" id="KW-0813">Transport</keyword>
<feature type="transmembrane region" description="Helical" evidence="7">
    <location>
        <begin position="33"/>
        <end position="53"/>
    </location>
</feature>
<dbReference type="Pfam" id="PF00528">
    <property type="entry name" value="BPD_transp_1"/>
    <property type="match status" value="1"/>
</dbReference>
<comment type="caution">
    <text evidence="9">The sequence shown here is derived from an EMBL/GenBank/DDBJ whole genome shotgun (WGS) entry which is preliminary data.</text>
</comment>
<comment type="similarity">
    <text evidence="7">Belongs to the binding-protein-dependent transport system permease family.</text>
</comment>
<dbReference type="InterPro" id="IPR000515">
    <property type="entry name" value="MetI-like"/>
</dbReference>
<accession>A0ABS6TEV7</accession>
<evidence type="ECO:0000256" key="1">
    <source>
        <dbReference type="ARBA" id="ARBA00004651"/>
    </source>
</evidence>
<feature type="transmembrane region" description="Helical" evidence="7">
    <location>
        <begin position="130"/>
        <end position="150"/>
    </location>
</feature>
<dbReference type="RefSeq" id="WP_218326599.1">
    <property type="nucleotide sequence ID" value="NZ_JAHUZB010000004.1"/>
</dbReference>
<gene>
    <name evidence="9" type="ORF">KUA55_12090</name>
</gene>
<evidence type="ECO:0000256" key="4">
    <source>
        <dbReference type="ARBA" id="ARBA00022692"/>
    </source>
</evidence>
<keyword evidence="3" id="KW-1003">Cell membrane</keyword>
<keyword evidence="4 7" id="KW-0812">Transmembrane</keyword>
<dbReference type="Proteomes" id="UP000774130">
    <property type="component" value="Unassembled WGS sequence"/>
</dbReference>
<evidence type="ECO:0000256" key="7">
    <source>
        <dbReference type="RuleBase" id="RU363032"/>
    </source>
</evidence>
<protein>
    <submittedName>
        <fullName evidence="9">Sugar ABC transporter permease</fullName>
    </submittedName>
</protein>
<evidence type="ECO:0000313" key="10">
    <source>
        <dbReference type="Proteomes" id="UP000774130"/>
    </source>
</evidence>
<dbReference type="InterPro" id="IPR051393">
    <property type="entry name" value="ABC_transporter_permease"/>
</dbReference>
<dbReference type="CDD" id="cd06261">
    <property type="entry name" value="TM_PBP2"/>
    <property type="match status" value="1"/>
</dbReference>
<feature type="transmembrane region" description="Helical" evidence="7">
    <location>
        <begin position="232"/>
        <end position="252"/>
    </location>
</feature>
<keyword evidence="6 7" id="KW-0472">Membrane</keyword>
<organism evidence="9 10">
    <name type="scientific">Enterococcus alishanensis</name>
    <dbReference type="NCBI Taxonomy" id="1303817"/>
    <lineage>
        <taxon>Bacteria</taxon>
        <taxon>Bacillati</taxon>
        <taxon>Bacillota</taxon>
        <taxon>Bacilli</taxon>
        <taxon>Lactobacillales</taxon>
        <taxon>Enterococcaceae</taxon>
        <taxon>Enterococcus</taxon>
    </lineage>
</organism>
<feature type="transmembrane region" description="Helical" evidence="7">
    <location>
        <begin position="178"/>
        <end position="200"/>
    </location>
</feature>
<evidence type="ECO:0000313" key="9">
    <source>
        <dbReference type="EMBL" id="MBV7391423.1"/>
    </source>
</evidence>
<comment type="subcellular location">
    <subcellularLocation>
        <location evidence="1 7">Cell membrane</location>
        <topology evidence="1 7">Multi-pass membrane protein</topology>
    </subcellularLocation>
</comment>